<evidence type="ECO:0000256" key="7">
    <source>
        <dbReference type="SAM" id="MobiDB-lite"/>
    </source>
</evidence>
<dbReference type="InterPro" id="IPR017455">
    <property type="entry name" value="Znf_FYVE-rel"/>
</dbReference>
<evidence type="ECO:0000256" key="2">
    <source>
        <dbReference type="ARBA" id="ARBA00022771"/>
    </source>
</evidence>
<feature type="domain" description="FYVE-type" evidence="8">
    <location>
        <begin position="594"/>
        <end position="652"/>
    </location>
</feature>
<dbReference type="Gene3D" id="1.20.58.900">
    <property type="match status" value="1"/>
</dbReference>
<proteinExistence type="predicted"/>
<dbReference type="CDD" id="cd17681">
    <property type="entry name" value="RUN_RUFY1_like"/>
    <property type="match status" value="1"/>
</dbReference>
<dbReference type="Gene3D" id="3.30.40.10">
    <property type="entry name" value="Zinc/RING finger domain, C3HC4 (zinc finger)"/>
    <property type="match status" value="1"/>
</dbReference>
<evidence type="ECO:0000256" key="6">
    <source>
        <dbReference type="SAM" id="Coils"/>
    </source>
</evidence>
<dbReference type="Pfam" id="PF01363">
    <property type="entry name" value="FYVE"/>
    <property type="match status" value="1"/>
</dbReference>
<dbReference type="PANTHER" id="PTHR45956">
    <property type="entry name" value="RUN AND FYVE DOMAIN-CONTAINING PROTEIN 2-LIKE PROTEIN"/>
    <property type="match status" value="1"/>
</dbReference>
<dbReference type="SUPFAM" id="SSF57903">
    <property type="entry name" value="FYVE/PHD zinc finger"/>
    <property type="match status" value="1"/>
</dbReference>
<dbReference type="SMART" id="SM00064">
    <property type="entry name" value="FYVE"/>
    <property type="match status" value="1"/>
</dbReference>
<evidence type="ECO:0000256" key="4">
    <source>
        <dbReference type="ARBA" id="ARBA00023054"/>
    </source>
</evidence>
<keyword evidence="3" id="KW-0862">Zinc</keyword>
<dbReference type="Proteomes" id="UP000694865">
    <property type="component" value="Unplaced"/>
</dbReference>
<dbReference type="SUPFAM" id="SSF140741">
    <property type="entry name" value="RUN domain-like"/>
    <property type="match status" value="1"/>
</dbReference>
<dbReference type="InterPro" id="IPR011011">
    <property type="entry name" value="Znf_FYVE_PHD"/>
</dbReference>
<feature type="region of interest" description="Disordered" evidence="7">
    <location>
        <begin position="1"/>
        <end position="46"/>
    </location>
</feature>
<evidence type="ECO:0000256" key="1">
    <source>
        <dbReference type="ARBA" id="ARBA00022723"/>
    </source>
</evidence>
<dbReference type="GeneID" id="100372467"/>
<evidence type="ECO:0000256" key="5">
    <source>
        <dbReference type="PROSITE-ProRule" id="PRU00091"/>
    </source>
</evidence>
<evidence type="ECO:0000313" key="10">
    <source>
        <dbReference type="Proteomes" id="UP000694865"/>
    </source>
</evidence>
<feature type="coiled-coil region" evidence="6">
    <location>
        <begin position="450"/>
        <end position="589"/>
    </location>
</feature>
<evidence type="ECO:0000313" key="11">
    <source>
        <dbReference type="RefSeq" id="XP_006815848.1"/>
    </source>
</evidence>
<keyword evidence="1" id="KW-0479">Metal-binding</keyword>
<evidence type="ECO:0000259" key="9">
    <source>
        <dbReference type="PROSITE" id="PS50826"/>
    </source>
</evidence>
<sequence length="659" mass="75513">MATVETDTKAIDETKTEDASPKSTVQTTVPHDAKASRQSSKEDWPVPVLVRKNDQPKIAKRNPVLVERTNLLNMSKLCIKGLIESALEEGRTLDSDHQPLQQFFALMEHVMGHGLKGKKSFLDKKKEFWAPLESLERIMPEASEIIDSVKNLPGIKTNLGRGRAWLRLALMQKKLADYFKALIENKDILSDYYDGTALMMEEESMVISGLLVGLNVIDCNLFIKEEDLDNYIPVIDFSTYLKDGNYLEKPDGISGDTATGQSNMTALLDQKNYVEELNRHLNATVTNLQARVRDFEVANSSMKEELAVANNNVISLQAINEKLTKENEILQQNLQKKLEIAKADIDVERETYQTSRQGLNELYDETRKSLEQETTIRLDVEKELELQISMKQEMEMAMRLLEKDIHEKQDTVVSLRKQLEDIKSINIDLYNKMQQFDGSLKHKTELVGKLEEKTKQMAHIMKEIESKLKQSEKERIAAEETARKLGQLLAEKESKRIAVETDLKIESEWRTTLQTDLSRERENLTQLQMELQQMSALKKEYADLEREHQQLKVTCEEQEQSLAEIGSHLSTSKLQMEDLKEMNLQMKEKVWTDDKSASSCKQCEKPFSVARRKHHCRHCGDIYCNNCSDNTMPLPSSAKPVRVCDTCHTHLLQRFSASS</sequence>
<dbReference type="InterPro" id="IPR000306">
    <property type="entry name" value="Znf_FYVE"/>
</dbReference>
<reference evidence="11" key="1">
    <citation type="submission" date="2025-08" db="UniProtKB">
        <authorList>
            <consortium name="RefSeq"/>
        </authorList>
    </citation>
    <scope>IDENTIFICATION</scope>
    <source>
        <tissue evidence="11">Testes</tissue>
    </source>
</reference>
<feature type="coiled-coil region" evidence="6">
    <location>
        <begin position="285"/>
        <end position="351"/>
    </location>
</feature>
<dbReference type="InterPro" id="IPR013083">
    <property type="entry name" value="Znf_RING/FYVE/PHD"/>
</dbReference>
<feature type="coiled-coil region" evidence="6">
    <location>
        <begin position="391"/>
        <end position="418"/>
    </location>
</feature>
<dbReference type="InterPro" id="IPR004012">
    <property type="entry name" value="Run_dom"/>
</dbReference>
<dbReference type="Pfam" id="PF02759">
    <property type="entry name" value="RUN"/>
    <property type="match status" value="1"/>
</dbReference>
<dbReference type="SMART" id="SM00593">
    <property type="entry name" value="RUN"/>
    <property type="match status" value="1"/>
</dbReference>
<dbReference type="PROSITE" id="PS50826">
    <property type="entry name" value="RUN"/>
    <property type="match status" value="1"/>
</dbReference>
<feature type="domain" description="RUN" evidence="9">
    <location>
        <begin position="94"/>
        <end position="226"/>
    </location>
</feature>
<dbReference type="InterPro" id="IPR047335">
    <property type="entry name" value="RUFY1-3"/>
</dbReference>
<dbReference type="PROSITE" id="PS50178">
    <property type="entry name" value="ZF_FYVE"/>
    <property type="match status" value="1"/>
</dbReference>
<feature type="compositionally biased region" description="Basic and acidic residues" evidence="7">
    <location>
        <begin position="31"/>
        <end position="44"/>
    </location>
</feature>
<dbReference type="CDD" id="cd15721">
    <property type="entry name" value="FYVE_RUFY1_like"/>
    <property type="match status" value="1"/>
</dbReference>
<feature type="compositionally biased region" description="Basic and acidic residues" evidence="7">
    <location>
        <begin position="1"/>
        <end position="20"/>
    </location>
</feature>
<evidence type="ECO:0000259" key="8">
    <source>
        <dbReference type="PROSITE" id="PS50178"/>
    </source>
</evidence>
<keyword evidence="10" id="KW-1185">Reference proteome</keyword>
<gene>
    <name evidence="11" type="primary">LOC100372467</name>
</gene>
<keyword evidence="4 6" id="KW-0175">Coiled coil</keyword>
<protein>
    <submittedName>
        <fullName evidence="11">RUN and FYVE domain-containing protein 2-like</fullName>
    </submittedName>
</protein>
<keyword evidence="2 5" id="KW-0863">Zinc-finger</keyword>
<dbReference type="InterPro" id="IPR037213">
    <property type="entry name" value="Run_dom_sf"/>
</dbReference>
<dbReference type="RefSeq" id="XP_006815848.1">
    <property type="nucleotide sequence ID" value="XM_006815785.1"/>
</dbReference>
<accession>A0ABM0M757</accession>
<evidence type="ECO:0000256" key="3">
    <source>
        <dbReference type="ARBA" id="ARBA00022833"/>
    </source>
</evidence>
<name>A0ABM0M757_SACKO</name>
<dbReference type="PANTHER" id="PTHR45956:SF6">
    <property type="entry name" value="RUN DOMAIN-CONTAINING PROTEIN"/>
    <property type="match status" value="1"/>
</dbReference>
<organism evidence="10 11">
    <name type="scientific">Saccoglossus kowalevskii</name>
    <name type="common">Acorn worm</name>
    <dbReference type="NCBI Taxonomy" id="10224"/>
    <lineage>
        <taxon>Eukaryota</taxon>
        <taxon>Metazoa</taxon>
        <taxon>Hemichordata</taxon>
        <taxon>Enteropneusta</taxon>
        <taxon>Harrimaniidae</taxon>
        <taxon>Saccoglossus</taxon>
    </lineage>
</organism>